<gene>
    <name evidence="6" type="ORF">TSTA_112550</name>
</gene>
<dbReference type="FunFam" id="3.20.20.80:FF:000064">
    <property type="entry name" value="Oligo-1,6-glucosidase"/>
    <property type="match status" value="1"/>
</dbReference>
<dbReference type="GO" id="GO:0004556">
    <property type="term" value="F:alpha-amylase activity"/>
    <property type="evidence" value="ECO:0007669"/>
    <property type="project" value="TreeGrafter"/>
</dbReference>
<dbReference type="SMART" id="SM00642">
    <property type="entry name" value="Aamy"/>
    <property type="match status" value="1"/>
</dbReference>
<dbReference type="PANTHER" id="PTHR10357:SF232">
    <property type="entry name" value="GLYCOSYL HYDROLASE FAMILY 13 CATALYTIC DOMAIN-CONTAINING PROTEIN"/>
    <property type="match status" value="1"/>
</dbReference>
<dbReference type="PANTHER" id="PTHR10357">
    <property type="entry name" value="ALPHA-AMYLASE FAMILY MEMBER"/>
    <property type="match status" value="1"/>
</dbReference>
<dbReference type="STRING" id="441959.B8MAJ8"/>
<dbReference type="HOGENOM" id="CLU_006462_1_2_1"/>
<dbReference type="SUPFAM" id="SSF51445">
    <property type="entry name" value="(Trans)glycosidases"/>
    <property type="match status" value="1"/>
</dbReference>
<proteinExistence type="inferred from homology"/>
<keyword evidence="3 6" id="KW-0326">Glycosidase</keyword>
<dbReference type="NCBIfam" id="NF008183">
    <property type="entry name" value="PRK10933.1"/>
    <property type="match status" value="1"/>
</dbReference>
<dbReference type="EC" id="3.2.1.10" evidence="6"/>
<dbReference type="InterPro" id="IPR045857">
    <property type="entry name" value="O16G_dom_2"/>
</dbReference>
<reference evidence="7" key="1">
    <citation type="journal article" date="2015" name="Genome Announc.">
        <title>Genome sequence of the AIDS-associated pathogen Penicillium marneffei (ATCC18224) and its near taxonomic relative Talaromyces stipitatus (ATCC10500).</title>
        <authorList>
            <person name="Nierman W.C."/>
            <person name="Fedorova-Abrams N.D."/>
            <person name="Andrianopoulos A."/>
        </authorList>
    </citation>
    <scope>NUCLEOTIDE SEQUENCE [LARGE SCALE GENOMIC DNA]</scope>
    <source>
        <strain evidence="7">ATCC 10500 / CBS 375.48 / QM 6759 / NRRL 1006</strain>
    </source>
</reference>
<feature type="domain" description="Glycosyl hydrolase family 13 catalytic" evidence="5">
    <location>
        <begin position="30"/>
        <end position="443"/>
    </location>
</feature>
<accession>B8MAJ8</accession>
<evidence type="ECO:0000259" key="5">
    <source>
        <dbReference type="SMART" id="SM00642"/>
    </source>
</evidence>
<dbReference type="Proteomes" id="UP000001745">
    <property type="component" value="Unassembled WGS sequence"/>
</dbReference>
<evidence type="ECO:0000313" key="7">
    <source>
        <dbReference type="Proteomes" id="UP000001745"/>
    </source>
</evidence>
<dbReference type="eggNOG" id="KOG0471">
    <property type="taxonomic scope" value="Eukaryota"/>
</dbReference>
<dbReference type="GeneID" id="8105720"/>
<dbReference type="VEuPathDB" id="FungiDB:TSTA_112550"/>
<sequence>MLSFNSKSSSTAQTAQKPARAWWKESTVYQIYPPSFKDSNGDGIGDLQGIISKLDYIQGLGVDIVWLSPIFTSPQVDMGYDISDYYNIHPPYGTVEDVDRLAAALHERGMKLVLDLVANHTSDQHHWFQEAISSPSNPFRDWYIWRKPVFGQDGKPQPPNNWVSYFGGSAWEYHEPSGEYYLHLFAKEQPDLNWENPKVRRAVHDIIRFWLERGADGFRMDVINFISKDQRFPDAPVTSAGPWQKGARHYACGPRLHEYLQEIGQILKEYDAFSVGEMPEVNDCDEIIKAVGHNRGELSMIFHFEIVSLDHGAGGKFTSKTWDMGELKRAVSKWQTFMHNHQGWNALYLENHDQPRTVSRFGSDEPENRAMSAKMLAIFLGFQSGTLFIYQGQELGMPNVPTHWTIEQYRDVETLNHYKEIITSGSPGVSLTEYRSKSRDNARTPMQWDGSSHAGFSTVQPWMSVHDDYRNLNAAMQINDERSVYRFWATILRLRKEFPDTLVYGSFELISSDHPDVFAYVRASEAGSAVIVTNFRPREVNWVPPDMLSRRVGPGAILLGNYPDRAIRSFSGQGISLRPLEAFIWLGVAEEPHL</sequence>
<dbReference type="InterPro" id="IPR006047">
    <property type="entry name" value="GH13_cat_dom"/>
</dbReference>
<dbReference type="FunFam" id="3.20.20.80:FF:000087">
    <property type="entry name" value="Oligo-1,6-glucosidase IMA1"/>
    <property type="match status" value="1"/>
</dbReference>
<dbReference type="Gene3D" id="3.90.400.10">
    <property type="entry name" value="Oligo-1,6-glucosidase, Domain 2"/>
    <property type="match status" value="1"/>
</dbReference>
<keyword evidence="2 6" id="KW-0378">Hydrolase</keyword>
<protein>
    <submittedName>
        <fullName evidence="6">Alpha-amylase, putative</fullName>
        <ecNumber evidence="6">3.2.1.10</ecNumber>
    </submittedName>
</protein>
<dbReference type="InterPro" id="IPR013780">
    <property type="entry name" value="Glyco_hydro_b"/>
</dbReference>
<evidence type="ECO:0000256" key="3">
    <source>
        <dbReference type="ARBA" id="ARBA00023295"/>
    </source>
</evidence>
<dbReference type="RefSeq" id="XP_002481414.1">
    <property type="nucleotide sequence ID" value="XM_002481369.1"/>
</dbReference>
<dbReference type="GO" id="GO:0033934">
    <property type="term" value="F:glucan 1,4-alpha-maltotriohydrolase activity"/>
    <property type="evidence" value="ECO:0007669"/>
    <property type="project" value="TreeGrafter"/>
</dbReference>
<keyword evidence="7" id="KW-1185">Reference proteome</keyword>
<evidence type="ECO:0000256" key="2">
    <source>
        <dbReference type="ARBA" id="ARBA00022801"/>
    </source>
</evidence>
<dbReference type="InParanoid" id="B8MAJ8"/>
<evidence type="ECO:0000256" key="1">
    <source>
        <dbReference type="ARBA" id="ARBA00008061"/>
    </source>
</evidence>
<evidence type="ECO:0000313" key="6">
    <source>
        <dbReference type="EMBL" id="EED17422.1"/>
    </source>
</evidence>
<organism evidence="6 7">
    <name type="scientific">Talaromyces stipitatus (strain ATCC 10500 / CBS 375.48 / QM 6759 / NRRL 1006)</name>
    <name type="common">Penicillium stipitatum</name>
    <dbReference type="NCBI Taxonomy" id="441959"/>
    <lineage>
        <taxon>Eukaryota</taxon>
        <taxon>Fungi</taxon>
        <taxon>Dikarya</taxon>
        <taxon>Ascomycota</taxon>
        <taxon>Pezizomycotina</taxon>
        <taxon>Eurotiomycetes</taxon>
        <taxon>Eurotiomycetidae</taxon>
        <taxon>Eurotiales</taxon>
        <taxon>Trichocomaceae</taxon>
        <taxon>Talaromyces</taxon>
        <taxon>Talaromyces sect. Talaromyces</taxon>
    </lineage>
</organism>
<dbReference type="GO" id="GO:0000025">
    <property type="term" value="P:maltose catabolic process"/>
    <property type="evidence" value="ECO:0007669"/>
    <property type="project" value="TreeGrafter"/>
</dbReference>
<dbReference type="OrthoDB" id="1740265at2759"/>
<name>B8MAJ8_TALSN</name>
<dbReference type="GO" id="GO:0005987">
    <property type="term" value="P:sucrose catabolic process"/>
    <property type="evidence" value="ECO:0007669"/>
    <property type="project" value="TreeGrafter"/>
</dbReference>
<dbReference type="FunFam" id="3.90.400.10:FF:000002">
    <property type="entry name" value="Sucrose isomerase"/>
    <property type="match status" value="1"/>
</dbReference>
<dbReference type="GO" id="GO:0004575">
    <property type="term" value="F:sucrose alpha-glucosidase activity"/>
    <property type="evidence" value="ECO:0007669"/>
    <property type="project" value="TreeGrafter"/>
</dbReference>
<dbReference type="OMA" id="TENEWFT"/>
<dbReference type="InterPro" id="IPR017853">
    <property type="entry name" value="GH"/>
</dbReference>
<dbReference type="EMBL" id="EQ962655">
    <property type="protein sequence ID" value="EED17422.1"/>
    <property type="molecule type" value="Genomic_DNA"/>
</dbReference>
<keyword evidence="4" id="KW-0462">Maltose metabolism</keyword>
<comment type="similarity">
    <text evidence="1">Belongs to the glycosyl hydrolase 13 family.</text>
</comment>
<dbReference type="Gene3D" id="2.60.40.1180">
    <property type="entry name" value="Golgi alpha-mannosidase II"/>
    <property type="match status" value="1"/>
</dbReference>
<dbReference type="SUPFAM" id="SSF51011">
    <property type="entry name" value="Glycosyl hydrolase domain"/>
    <property type="match status" value="1"/>
</dbReference>
<dbReference type="Pfam" id="PF00128">
    <property type="entry name" value="Alpha-amylase"/>
    <property type="match status" value="1"/>
</dbReference>
<dbReference type="AlphaFoldDB" id="B8MAJ8"/>
<dbReference type="PhylomeDB" id="B8MAJ8"/>
<evidence type="ECO:0000256" key="4">
    <source>
        <dbReference type="ARBA" id="ARBA00026248"/>
    </source>
</evidence>
<dbReference type="GO" id="GO:0004574">
    <property type="term" value="F:oligo-1,6-glucosidase activity"/>
    <property type="evidence" value="ECO:0007669"/>
    <property type="project" value="UniProtKB-EC"/>
</dbReference>
<dbReference type="CDD" id="cd11333">
    <property type="entry name" value="AmyAc_SI_OligoGlu_DGase"/>
    <property type="match status" value="1"/>
</dbReference>
<dbReference type="Gene3D" id="3.20.20.80">
    <property type="entry name" value="Glycosidases"/>
    <property type="match status" value="1"/>
</dbReference>